<dbReference type="SUPFAM" id="SSF50022">
    <property type="entry name" value="ISP domain"/>
    <property type="match status" value="1"/>
</dbReference>
<feature type="region of interest" description="Disordered" evidence="10">
    <location>
        <begin position="1"/>
        <end position="23"/>
    </location>
</feature>
<dbReference type="PANTHER" id="PTHR43557:SF2">
    <property type="entry name" value="RIESKE DOMAIN-CONTAINING PROTEIN-RELATED"/>
    <property type="match status" value="1"/>
</dbReference>
<comment type="similarity">
    <text evidence="2">Belongs to the FAD-dependent oxidoreductase family.</text>
</comment>
<dbReference type="SUPFAM" id="SSF55424">
    <property type="entry name" value="FAD/NAD-linked reductases, dimerisation (C-terminal) domain"/>
    <property type="match status" value="1"/>
</dbReference>
<dbReference type="InterPro" id="IPR017941">
    <property type="entry name" value="Rieske_2Fe-2S"/>
</dbReference>
<evidence type="ECO:0000313" key="13">
    <source>
        <dbReference type="Proteomes" id="UP001566132"/>
    </source>
</evidence>
<evidence type="ECO:0000259" key="11">
    <source>
        <dbReference type="PROSITE" id="PS51296"/>
    </source>
</evidence>
<evidence type="ECO:0000256" key="10">
    <source>
        <dbReference type="SAM" id="MobiDB-lite"/>
    </source>
</evidence>
<evidence type="ECO:0000256" key="3">
    <source>
        <dbReference type="ARBA" id="ARBA00022630"/>
    </source>
</evidence>
<keyword evidence="8" id="KW-0408">Iron</keyword>
<comment type="caution">
    <text evidence="12">The sequence shown here is derived from an EMBL/GenBank/DDBJ whole genome shotgun (WGS) entry which is preliminary data.</text>
</comment>
<keyword evidence="3" id="KW-0285">Flavoprotein</keyword>
<dbReference type="EMBL" id="JBDJPC010000012">
    <property type="protein sequence ID" value="KAL1489369.1"/>
    <property type="molecule type" value="Genomic_DNA"/>
</dbReference>
<comment type="cofactor">
    <cofactor evidence="1">
        <name>FAD</name>
        <dbReference type="ChEBI" id="CHEBI:57692"/>
    </cofactor>
</comment>
<dbReference type="Gene3D" id="3.30.390.30">
    <property type="match status" value="1"/>
</dbReference>
<dbReference type="Pfam" id="PF00355">
    <property type="entry name" value="Rieske"/>
    <property type="match status" value="1"/>
</dbReference>
<evidence type="ECO:0000256" key="6">
    <source>
        <dbReference type="ARBA" id="ARBA00022827"/>
    </source>
</evidence>
<dbReference type="CDD" id="cd03478">
    <property type="entry name" value="Rieske_AIFL_N"/>
    <property type="match status" value="1"/>
</dbReference>
<proteinExistence type="inferred from homology"/>
<dbReference type="PROSITE" id="PS51296">
    <property type="entry name" value="RIESKE"/>
    <property type="match status" value="1"/>
</dbReference>
<organism evidence="12 13">
    <name type="scientific">Hypothenemus hampei</name>
    <name type="common">Coffee berry borer</name>
    <dbReference type="NCBI Taxonomy" id="57062"/>
    <lineage>
        <taxon>Eukaryota</taxon>
        <taxon>Metazoa</taxon>
        <taxon>Ecdysozoa</taxon>
        <taxon>Arthropoda</taxon>
        <taxon>Hexapoda</taxon>
        <taxon>Insecta</taxon>
        <taxon>Pterygota</taxon>
        <taxon>Neoptera</taxon>
        <taxon>Endopterygota</taxon>
        <taxon>Coleoptera</taxon>
        <taxon>Polyphaga</taxon>
        <taxon>Cucujiformia</taxon>
        <taxon>Curculionidae</taxon>
        <taxon>Scolytinae</taxon>
        <taxon>Hypothenemus</taxon>
    </lineage>
</organism>
<evidence type="ECO:0000256" key="8">
    <source>
        <dbReference type="ARBA" id="ARBA00023004"/>
    </source>
</evidence>
<keyword evidence="6" id="KW-0274">FAD</keyword>
<keyword evidence="7" id="KW-0560">Oxidoreductase</keyword>
<evidence type="ECO:0000256" key="5">
    <source>
        <dbReference type="ARBA" id="ARBA00022723"/>
    </source>
</evidence>
<dbReference type="GO" id="GO:0051537">
    <property type="term" value="F:2 iron, 2 sulfur cluster binding"/>
    <property type="evidence" value="ECO:0007669"/>
    <property type="project" value="UniProtKB-KW"/>
</dbReference>
<dbReference type="Pfam" id="PF07992">
    <property type="entry name" value="Pyr_redox_2"/>
    <property type="match status" value="1"/>
</dbReference>
<dbReference type="InterPro" id="IPR050446">
    <property type="entry name" value="FAD-oxidoreductase/Apoptosis"/>
</dbReference>
<dbReference type="Proteomes" id="UP001566132">
    <property type="component" value="Unassembled WGS sequence"/>
</dbReference>
<dbReference type="Gene3D" id="3.50.50.60">
    <property type="entry name" value="FAD/NAD(P)-binding domain"/>
    <property type="match status" value="2"/>
</dbReference>
<gene>
    <name evidence="12" type="ORF">ABEB36_014281</name>
</gene>
<dbReference type="InterPro" id="IPR016156">
    <property type="entry name" value="FAD/NAD-linked_Rdtase_dimer_sf"/>
</dbReference>
<evidence type="ECO:0000256" key="9">
    <source>
        <dbReference type="ARBA" id="ARBA00023014"/>
    </source>
</evidence>
<evidence type="ECO:0000256" key="2">
    <source>
        <dbReference type="ARBA" id="ARBA00006442"/>
    </source>
</evidence>
<dbReference type="GO" id="GO:0046872">
    <property type="term" value="F:metal ion binding"/>
    <property type="evidence" value="ECO:0007669"/>
    <property type="project" value="UniProtKB-KW"/>
</dbReference>
<keyword evidence="5" id="KW-0479">Metal-binding</keyword>
<name>A0ABD1E3V2_HYPHA</name>
<evidence type="ECO:0000256" key="7">
    <source>
        <dbReference type="ARBA" id="ARBA00023002"/>
    </source>
</evidence>
<dbReference type="InterPro" id="IPR036188">
    <property type="entry name" value="FAD/NAD-bd_sf"/>
</dbReference>
<keyword evidence="9" id="KW-0411">Iron-sulfur</keyword>
<keyword evidence="4" id="KW-0001">2Fe-2S</keyword>
<dbReference type="AlphaFoldDB" id="A0ABD1E3V2"/>
<dbReference type="FunFam" id="2.102.10.10:FF:000003">
    <property type="entry name" value="apoptosis-inducing factor 3 isoform X2"/>
    <property type="match status" value="1"/>
</dbReference>
<dbReference type="SUPFAM" id="SSF51905">
    <property type="entry name" value="FAD/NAD(P)-binding domain"/>
    <property type="match status" value="1"/>
</dbReference>
<sequence>MGCSSSKAKLDITPSGTVSAKDQEEDDYVEDVVCQLHDINENEMKTFELDEQKVLLVKQNGEIKALGTKCTHYGAPLVNGALGDGRVRCQWHGACFNLTTGDIEDFPGLDSLPCYKVTIENDNVKVRARKSELRSNKRIKPMVKKLASSNERFVIIGGGPSGAVAVETLRQEGFTGEIFIICKEKYLPYDRVKVSKQMDFEIDKAEFRTDKFYKDNDIQILKGVAVTGVDTANSSVALSDGQNLKYDKLYVATGVNPRKPNVPGKHLKNVCTLKDYDDSAYAYPLLNKDIEIVVLGSSFIAMEAANFCVDKVKSVTVIGRGAVPFRSSWGERIGAAILKLFENKGVKYIPNNGIKKINDNGQGAVSSVELNDGQILPCEILFCGIGSDFSTDFLQNSEVELQPDGSVETNEFLQTNVPDIYAGGDIAYAPVWSHNNQKVAIGHYPLAHYHGRIAALNMLNKNVPLKAVPYFWTMLFGKGFRYAGHGNYDDIIYAGDVENLKFMAFFLKDDEVVSATSCGMDPYVSLFAEWLAQGRKLYRNDIKDDPLAWTKQH</sequence>
<accession>A0ABD1E3V2</accession>
<dbReference type="PRINTS" id="PR00411">
    <property type="entry name" value="PNDRDTASEI"/>
</dbReference>
<reference evidence="12 13" key="1">
    <citation type="submission" date="2024-05" db="EMBL/GenBank/DDBJ databases">
        <title>Genetic variation in Jamaican populations of the coffee berry borer (Hypothenemus hampei).</title>
        <authorList>
            <person name="Errbii M."/>
            <person name="Myrie A."/>
        </authorList>
    </citation>
    <scope>NUCLEOTIDE SEQUENCE [LARGE SCALE GENOMIC DNA]</scope>
    <source>
        <strain evidence="12">JA-Hopewell-2020-01-JO</strain>
        <tissue evidence="12">Whole body</tissue>
    </source>
</reference>
<dbReference type="InterPro" id="IPR023753">
    <property type="entry name" value="FAD/NAD-binding_dom"/>
</dbReference>
<dbReference type="Gene3D" id="2.102.10.10">
    <property type="entry name" value="Rieske [2Fe-2S] iron-sulphur domain"/>
    <property type="match status" value="1"/>
</dbReference>
<dbReference type="PRINTS" id="PR00368">
    <property type="entry name" value="FADPNR"/>
</dbReference>
<evidence type="ECO:0000256" key="4">
    <source>
        <dbReference type="ARBA" id="ARBA00022714"/>
    </source>
</evidence>
<dbReference type="InterPro" id="IPR036922">
    <property type="entry name" value="Rieske_2Fe-2S_sf"/>
</dbReference>
<feature type="domain" description="Rieske" evidence="11">
    <location>
        <begin position="31"/>
        <end position="126"/>
    </location>
</feature>
<evidence type="ECO:0000256" key="1">
    <source>
        <dbReference type="ARBA" id="ARBA00001974"/>
    </source>
</evidence>
<protein>
    <recommendedName>
        <fullName evidence="11">Rieske domain-containing protein</fullName>
    </recommendedName>
</protein>
<evidence type="ECO:0000313" key="12">
    <source>
        <dbReference type="EMBL" id="KAL1489369.1"/>
    </source>
</evidence>
<dbReference type="GO" id="GO:0016491">
    <property type="term" value="F:oxidoreductase activity"/>
    <property type="evidence" value="ECO:0007669"/>
    <property type="project" value="UniProtKB-KW"/>
</dbReference>
<keyword evidence="13" id="KW-1185">Reference proteome</keyword>
<dbReference type="PANTHER" id="PTHR43557">
    <property type="entry name" value="APOPTOSIS-INDUCING FACTOR 1"/>
    <property type="match status" value="1"/>
</dbReference>